<keyword evidence="2" id="KW-1185">Reference proteome</keyword>
<dbReference type="Proteomes" id="UP000046395">
    <property type="component" value="Unassembled WGS sequence"/>
</dbReference>
<sequence>MSAKRNSLKPSTKFVPADEIELLNRGLKDKFGYRRKQVDRPLTANEMSPVKEIETRIDDSADTEIIAKVTNESQPESDDIKEARTETKKPDETEPAMRND</sequence>
<feature type="compositionally biased region" description="Basic and acidic residues" evidence="1">
    <location>
        <begin position="78"/>
        <end position="100"/>
    </location>
</feature>
<proteinExistence type="predicted"/>
<dbReference type="WBParaSite" id="TMUE_3000010881.1">
    <property type="protein sequence ID" value="TMUE_3000010881.1"/>
    <property type="gene ID" value="WBGene00292082"/>
</dbReference>
<feature type="region of interest" description="Disordered" evidence="1">
    <location>
        <begin position="68"/>
        <end position="100"/>
    </location>
</feature>
<organism evidence="2 3">
    <name type="scientific">Trichuris muris</name>
    <name type="common">Mouse whipworm</name>
    <dbReference type="NCBI Taxonomy" id="70415"/>
    <lineage>
        <taxon>Eukaryota</taxon>
        <taxon>Metazoa</taxon>
        <taxon>Ecdysozoa</taxon>
        <taxon>Nematoda</taxon>
        <taxon>Enoplea</taxon>
        <taxon>Dorylaimia</taxon>
        <taxon>Trichinellida</taxon>
        <taxon>Trichuridae</taxon>
        <taxon>Trichuris</taxon>
    </lineage>
</organism>
<protein>
    <submittedName>
        <fullName evidence="3">Uncharacterized protein</fullName>
    </submittedName>
</protein>
<evidence type="ECO:0000256" key="1">
    <source>
        <dbReference type="SAM" id="MobiDB-lite"/>
    </source>
</evidence>
<name>A0A5S6QTZ7_TRIMR</name>
<evidence type="ECO:0000313" key="2">
    <source>
        <dbReference type="Proteomes" id="UP000046395"/>
    </source>
</evidence>
<accession>A0A5S6QTZ7</accession>
<dbReference type="AlphaFoldDB" id="A0A5S6QTZ7"/>
<reference evidence="3" key="1">
    <citation type="submission" date="2019-12" db="UniProtKB">
        <authorList>
            <consortium name="WormBaseParasite"/>
        </authorList>
    </citation>
    <scope>IDENTIFICATION</scope>
</reference>
<evidence type="ECO:0000313" key="3">
    <source>
        <dbReference type="WBParaSite" id="TMUE_3000010881.1"/>
    </source>
</evidence>